<evidence type="ECO:0000256" key="2">
    <source>
        <dbReference type="SAM" id="Phobius"/>
    </source>
</evidence>
<evidence type="ECO:0000259" key="3">
    <source>
        <dbReference type="Pfam" id="PF04471"/>
    </source>
</evidence>
<reference evidence="5 6" key="2">
    <citation type="submission" date="2017-01" db="EMBL/GenBank/DDBJ databases">
        <authorList>
            <person name="Mah S.A."/>
            <person name="Swanson W.J."/>
            <person name="Moy G.W."/>
            <person name="Vacquier V.D."/>
        </authorList>
    </citation>
    <scope>NUCLEOTIDE SEQUENCE [LARGE SCALE GENOMIC DNA]</scope>
    <source>
        <strain evidence="5 6">CGMCC 1.8909</strain>
    </source>
</reference>
<dbReference type="SUPFAM" id="SSF52980">
    <property type="entry name" value="Restriction endonuclease-like"/>
    <property type="match status" value="1"/>
</dbReference>
<feature type="transmembrane region" description="Helical" evidence="2">
    <location>
        <begin position="258"/>
        <end position="286"/>
    </location>
</feature>
<dbReference type="InterPro" id="IPR011335">
    <property type="entry name" value="Restrct_endonuc-II-like"/>
</dbReference>
<evidence type="ECO:0000313" key="5">
    <source>
        <dbReference type="EMBL" id="SIR20455.1"/>
    </source>
</evidence>
<keyword evidence="2" id="KW-0812">Transmembrane</keyword>
<keyword evidence="5" id="KW-0540">Nuclease</keyword>
<proteinExistence type="predicted"/>
<feature type="domain" description="Restriction endonuclease type IV Mrr" evidence="3">
    <location>
        <begin position="71"/>
        <end position="186"/>
    </location>
</feature>
<keyword evidence="5" id="KW-0378">Hydrolase</keyword>
<dbReference type="GO" id="GO:0015666">
    <property type="term" value="F:restriction endodeoxyribonuclease activity"/>
    <property type="evidence" value="ECO:0007669"/>
    <property type="project" value="TreeGrafter"/>
</dbReference>
<dbReference type="PANTHER" id="PTHR30015">
    <property type="entry name" value="MRR RESTRICTION SYSTEM PROTEIN"/>
    <property type="match status" value="1"/>
</dbReference>
<dbReference type="EMBL" id="FTNP01000001">
    <property type="protein sequence ID" value="SIR20455.1"/>
    <property type="molecule type" value="Genomic_DNA"/>
</dbReference>
<sequence length="344" mass="38311">MKRLLRYVFYREFYRQLRDLTRGTNSSDESERTDGTTQPAGRSSPDTPSSNTEVPFDDGPVESPEQLQAVLQQMDPYDFEHFVADLWAKMGWQTEVSSEAADQGVDVVATKTTPYDQTTLIQAKRYGPNTTVGSPEIQQYASLKNQYDGVDKVVVVTTNEFTAQGRELAQRLNVKLVDGSDLVDLLGENEAAELVAEYLEFVSLNDDQSATREASETHTDRSEPRADPGHEQPTARASPPPSFVPETRWRTVIGAATLGWIVSVVFLNVLPAGIGGLLVLGSWVALPIALYQDSKALSPHTDWPKYTWVYVLVSLFWIVAIVPGVVYLWRRRKLEQQAGETPAD</sequence>
<dbReference type="KEGG" id="hda:BB347_02085"/>
<dbReference type="GO" id="GO:0003677">
    <property type="term" value="F:DNA binding"/>
    <property type="evidence" value="ECO:0007669"/>
    <property type="project" value="InterPro"/>
</dbReference>
<feature type="region of interest" description="Disordered" evidence="1">
    <location>
        <begin position="22"/>
        <end position="62"/>
    </location>
</feature>
<dbReference type="RefSeq" id="WP_076578866.1">
    <property type="nucleotide sequence ID" value="NZ_CP019327.1"/>
</dbReference>
<evidence type="ECO:0000313" key="6">
    <source>
        <dbReference type="Proteomes" id="UP000185687"/>
    </source>
</evidence>
<dbReference type="GO" id="GO:0009307">
    <property type="term" value="P:DNA restriction-modification system"/>
    <property type="evidence" value="ECO:0007669"/>
    <property type="project" value="InterPro"/>
</dbReference>
<keyword evidence="2" id="KW-0472">Membrane</keyword>
<evidence type="ECO:0000313" key="7">
    <source>
        <dbReference type="Proteomes" id="UP000187321"/>
    </source>
</evidence>
<dbReference type="Pfam" id="PF04471">
    <property type="entry name" value="Mrr_cat"/>
    <property type="match status" value="1"/>
</dbReference>
<dbReference type="AlphaFoldDB" id="A0A1N6Z105"/>
<feature type="compositionally biased region" description="Basic and acidic residues" evidence="1">
    <location>
        <begin position="209"/>
        <end position="230"/>
    </location>
</feature>
<protein>
    <submittedName>
        <fullName evidence="5">Restriction endonuclease</fullName>
    </submittedName>
</protein>
<dbReference type="InterPro" id="IPR011856">
    <property type="entry name" value="tRNA_endonuc-like_dom_sf"/>
</dbReference>
<dbReference type="InterPro" id="IPR052906">
    <property type="entry name" value="Type_IV_Methyl-Rstrct_Enzyme"/>
</dbReference>
<feature type="region of interest" description="Disordered" evidence="1">
    <location>
        <begin position="207"/>
        <end position="243"/>
    </location>
</feature>
<dbReference type="InterPro" id="IPR007560">
    <property type="entry name" value="Restrct_endonuc_IV_Mrr"/>
</dbReference>
<organism evidence="5 6">
    <name type="scientific">Natronorubrum daqingense</name>
    <dbReference type="NCBI Taxonomy" id="588898"/>
    <lineage>
        <taxon>Archaea</taxon>
        <taxon>Methanobacteriati</taxon>
        <taxon>Methanobacteriota</taxon>
        <taxon>Stenosarchaea group</taxon>
        <taxon>Halobacteria</taxon>
        <taxon>Halobacteriales</taxon>
        <taxon>Natrialbaceae</taxon>
        <taxon>Natronorubrum</taxon>
    </lineage>
</organism>
<name>A0A1N6Z105_9EURY</name>
<gene>
    <name evidence="4" type="ORF">BB347_02085</name>
    <name evidence="5" type="ORF">SAMN05421809_0634</name>
</gene>
<keyword evidence="6" id="KW-1185">Reference proteome</keyword>
<keyword evidence="5" id="KW-0255">Endonuclease</keyword>
<dbReference type="Proteomes" id="UP000185687">
    <property type="component" value="Unassembled WGS sequence"/>
</dbReference>
<keyword evidence="2" id="KW-1133">Transmembrane helix</keyword>
<feature type="transmembrane region" description="Helical" evidence="2">
    <location>
        <begin position="306"/>
        <end position="329"/>
    </location>
</feature>
<dbReference type="EMBL" id="CP019327">
    <property type="protein sequence ID" value="APX95498.1"/>
    <property type="molecule type" value="Genomic_DNA"/>
</dbReference>
<dbReference type="Gene3D" id="3.40.1350.10">
    <property type="match status" value="1"/>
</dbReference>
<dbReference type="OrthoDB" id="185336at2157"/>
<feature type="compositionally biased region" description="Polar residues" evidence="1">
    <location>
        <begin position="35"/>
        <end position="53"/>
    </location>
</feature>
<dbReference type="GeneID" id="30954694"/>
<evidence type="ECO:0000256" key="1">
    <source>
        <dbReference type="SAM" id="MobiDB-lite"/>
    </source>
</evidence>
<dbReference type="PANTHER" id="PTHR30015:SF7">
    <property type="entry name" value="TYPE IV METHYL-DIRECTED RESTRICTION ENZYME ECOKMRR"/>
    <property type="match status" value="1"/>
</dbReference>
<reference evidence="4 7" key="1">
    <citation type="submission" date="2017-01" db="EMBL/GenBank/DDBJ databases">
        <title>Complete genome sequence of Haloterrigena daqingensis type strain (JX313T).</title>
        <authorList>
            <person name="Shuang W."/>
        </authorList>
    </citation>
    <scope>NUCLEOTIDE SEQUENCE [LARGE SCALE GENOMIC DNA]</scope>
    <source>
        <strain evidence="4 7">JX313</strain>
    </source>
</reference>
<dbReference type="Proteomes" id="UP000187321">
    <property type="component" value="Chromosome"/>
</dbReference>
<evidence type="ECO:0000313" key="4">
    <source>
        <dbReference type="EMBL" id="APX95498.1"/>
    </source>
</evidence>
<accession>A0A1N6Z105</accession>